<evidence type="ECO:0000313" key="1">
    <source>
        <dbReference type="EMBL" id="GBO06807.1"/>
    </source>
</evidence>
<comment type="caution">
    <text evidence="1">The sequence shown here is derived from an EMBL/GenBank/DDBJ whole genome shotgun (WGS) entry which is preliminary data.</text>
</comment>
<sequence>MLFSWQELNQPQWRKSTIRPQAPPVPVNSSLRDTINNSQGQTFYDVGVHLDEPIFSHGQLYVALSWSRNPNHVNVYTNISEVQGKLLNNEKYFTRNVVY</sequence>
<evidence type="ECO:0000313" key="2">
    <source>
        <dbReference type="Proteomes" id="UP000499080"/>
    </source>
</evidence>
<keyword evidence="2" id="KW-1185">Reference proteome</keyword>
<dbReference type="Proteomes" id="UP000499080">
    <property type="component" value="Unassembled WGS sequence"/>
</dbReference>
<dbReference type="AlphaFoldDB" id="A0A4Y2U5E5"/>
<dbReference type="EMBL" id="BGPR01033034">
    <property type="protein sequence ID" value="GBO06807.1"/>
    <property type="molecule type" value="Genomic_DNA"/>
</dbReference>
<organism evidence="1 2">
    <name type="scientific">Araneus ventricosus</name>
    <name type="common">Orbweaver spider</name>
    <name type="synonym">Epeira ventricosa</name>
    <dbReference type="NCBI Taxonomy" id="182803"/>
    <lineage>
        <taxon>Eukaryota</taxon>
        <taxon>Metazoa</taxon>
        <taxon>Ecdysozoa</taxon>
        <taxon>Arthropoda</taxon>
        <taxon>Chelicerata</taxon>
        <taxon>Arachnida</taxon>
        <taxon>Araneae</taxon>
        <taxon>Araneomorphae</taxon>
        <taxon>Entelegynae</taxon>
        <taxon>Araneoidea</taxon>
        <taxon>Araneidae</taxon>
        <taxon>Araneus</taxon>
    </lineage>
</organism>
<gene>
    <name evidence="1" type="ORF">AVEN_47932_1</name>
</gene>
<name>A0A4Y2U5E5_ARAVE</name>
<proteinExistence type="predicted"/>
<reference evidence="1 2" key="1">
    <citation type="journal article" date="2019" name="Sci. Rep.">
        <title>Orb-weaving spider Araneus ventricosus genome elucidates the spidroin gene catalogue.</title>
        <authorList>
            <person name="Kono N."/>
            <person name="Nakamura H."/>
            <person name="Ohtoshi R."/>
            <person name="Moran D.A.P."/>
            <person name="Shinohara A."/>
            <person name="Yoshida Y."/>
            <person name="Fujiwara M."/>
            <person name="Mori M."/>
            <person name="Tomita M."/>
            <person name="Arakawa K."/>
        </authorList>
    </citation>
    <scope>NUCLEOTIDE SEQUENCE [LARGE SCALE GENOMIC DNA]</scope>
</reference>
<accession>A0A4Y2U5E5</accession>
<protein>
    <submittedName>
        <fullName evidence="1">Uncharacterized protein</fullName>
    </submittedName>
</protein>